<keyword evidence="4" id="KW-0963">Cytoplasm</keyword>
<dbReference type="Pfam" id="PF07701">
    <property type="entry name" value="HNOBA"/>
    <property type="match status" value="1"/>
</dbReference>
<keyword evidence="9" id="KW-0342">GTP-binding</keyword>
<dbReference type="Proteomes" id="UP001209878">
    <property type="component" value="Unassembled WGS sequence"/>
</dbReference>
<evidence type="ECO:0000256" key="13">
    <source>
        <dbReference type="ARBA" id="ARBA00039698"/>
    </source>
</evidence>
<evidence type="ECO:0000256" key="14">
    <source>
        <dbReference type="ARBA" id="ARBA00041698"/>
    </source>
</evidence>
<dbReference type="PANTHER" id="PTHR45655:SF2">
    <property type="entry name" value="GUANYLATE CYCLASE SOLUBLE SUBUNIT BETA-1"/>
    <property type="match status" value="1"/>
</dbReference>
<dbReference type="InterPro" id="IPR011645">
    <property type="entry name" value="HNOB_dom_associated"/>
</dbReference>
<dbReference type="Gene3D" id="6.10.250.780">
    <property type="match status" value="1"/>
</dbReference>
<comment type="subcellular location">
    <subcellularLocation>
        <location evidence="2">Cytoplasm</location>
    </subcellularLocation>
</comment>
<dbReference type="InterPro" id="IPR024096">
    <property type="entry name" value="NO_sig/Golgi_transp_ligand-bd"/>
</dbReference>
<evidence type="ECO:0000256" key="1">
    <source>
        <dbReference type="ARBA" id="ARBA00001971"/>
    </source>
</evidence>
<dbReference type="PROSITE" id="PS50125">
    <property type="entry name" value="GUANYLATE_CYCLASE_2"/>
    <property type="match status" value="1"/>
</dbReference>
<dbReference type="SMART" id="SM00044">
    <property type="entry name" value="CYCc"/>
    <property type="match status" value="1"/>
</dbReference>
<dbReference type="SUPFAM" id="SSF55073">
    <property type="entry name" value="Nucleotide cyclase"/>
    <property type="match status" value="1"/>
</dbReference>
<evidence type="ECO:0000256" key="15">
    <source>
        <dbReference type="ARBA" id="ARBA00043208"/>
    </source>
</evidence>
<keyword evidence="11" id="KW-0141">cGMP biosynthesis</keyword>
<dbReference type="CDD" id="cd07302">
    <property type="entry name" value="CHD"/>
    <property type="match status" value="1"/>
</dbReference>
<evidence type="ECO:0000256" key="3">
    <source>
        <dbReference type="ARBA" id="ARBA00012202"/>
    </source>
</evidence>
<evidence type="ECO:0000256" key="7">
    <source>
        <dbReference type="ARBA" id="ARBA00022741"/>
    </source>
</evidence>
<evidence type="ECO:0000256" key="5">
    <source>
        <dbReference type="ARBA" id="ARBA00022617"/>
    </source>
</evidence>
<dbReference type="EMBL" id="JAODUO010000128">
    <property type="protein sequence ID" value="KAK2188586.1"/>
    <property type="molecule type" value="Genomic_DNA"/>
</dbReference>
<comment type="caution">
    <text evidence="18">The sequence shown here is derived from an EMBL/GenBank/DDBJ whole genome shotgun (WGS) entry which is preliminary data.</text>
</comment>
<keyword evidence="6" id="KW-0479">Metal-binding</keyword>
<dbReference type="PANTHER" id="PTHR45655">
    <property type="entry name" value="GUANYLATE CYCLASE SOLUBLE SUBUNIT BETA-2"/>
    <property type="match status" value="1"/>
</dbReference>
<dbReference type="InterPro" id="IPR038158">
    <property type="entry name" value="H-NOX_domain_sf"/>
</dbReference>
<keyword evidence="8" id="KW-0408">Iron</keyword>
<feature type="region of interest" description="Disordered" evidence="16">
    <location>
        <begin position="188"/>
        <end position="207"/>
    </location>
</feature>
<feature type="domain" description="Guanylate cyclase" evidence="17">
    <location>
        <begin position="393"/>
        <end position="525"/>
    </location>
</feature>
<dbReference type="GO" id="GO:0019934">
    <property type="term" value="P:cGMP-mediated signaling"/>
    <property type="evidence" value="ECO:0007669"/>
    <property type="project" value="TreeGrafter"/>
</dbReference>
<dbReference type="Gene3D" id="3.30.70.1230">
    <property type="entry name" value="Nucleotide cyclase"/>
    <property type="match status" value="1"/>
</dbReference>
<evidence type="ECO:0000256" key="8">
    <source>
        <dbReference type="ARBA" id="ARBA00023004"/>
    </source>
</evidence>
<dbReference type="InterPro" id="IPR001054">
    <property type="entry name" value="A/G_cyclase"/>
</dbReference>
<evidence type="ECO:0000259" key="17">
    <source>
        <dbReference type="PROSITE" id="PS50125"/>
    </source>
</evidence>
<dbReference type="InterPro" id="IPR011644">
    <property type="entry name" value="Heme_NO-bd"/>
</dbReference>
<feature type="compositionally biased region" description="Polar residues" evidence="16">
    <location>
        <begin position="601"/>
        <end position="616"/>
    </location>
</feature>
<dbReference type="AlphaFoldDB" id="A0AAD9UGR6"/>
<keyword evidence="19" id="KW-1185">Reference proteome</keyword>
<comment type="function">
    <text evidence="12">Mediates responses to nitric oxide (NO) by catalyzing the biosynthesis of the signaling molecule cGMP.</text>
</comment>
<evidence type="ECO:0000256" key="4">
    <source>
        <dbReference type="ARBA" id="ARBA00022490"/>
    </source>
</evidence>
<accession>A0AAD9UGR6</accession>
<evidence type="ECO:0000256" key="6">
    <source>
        <dbReference type="ARBA" id="ARBA00022723"/>
    </source>
</evidence>
<evidence type="ECO:0000313" key="19">
    <source>
        <dbReference type="Proteomes" id="UP001209878"/>
    </source>
</evidence>
<evidence type="ECO:0000256" key="16">
    <source>
        <dbReference type="SAM" id="MobiDB-lite"/>
    </source>
</evidence>
<dbReference type="GO" id="GO:0005525">
    <property type="term" value="F:GTP binding"/>
    <property type="evidence" value="ECO:0007669"/>
    <property type="project" value="UniProtKB-KW"/>
</dbReference>
<keyword evidence="10" id="KW-0456">Lyase</keyword>
<dbReference type="InterPro" id="IPR042463">
    <property type="entry name" value="HNOB_dom_associated_sf"/>
</dbReference>
<dbReference type="Gene3D" id="3.30.450.260">
    <property type="entry name" value="Haem NO binding associated domain"/>
    <property type="match status" value="1"/>
</dbReference>
<keyword evidence="5" id="KW-0349">Heme</keyword>
<dbReference type="Pfam" id="PF07700">
    <property type="entry name" value="HNOB"/>
    <property type="match status" value="1"/>
</dbReference>
<evidence type="ECO:0000256" key="12">
    <source>
        <dbReference type="ARBA" id="ARBA00037442"/>
    </source>
</evidence>
<dbReference type="GO" id="GO:0008074">
    <property type="term" value="C:guanylate cyclase complex, soluble"/>
    <property type="evidence" value="ECO:0007669"/>
    <property type="project" value="TreeGrafter"/>
</dbReference>
<gene>
    <name evidence="18" type="ORF">NP493_128g05046</name>
</gene>
<dbReference type="InterPro" id="IPR029787">
    <property type="entry name" value="Nucleotide_cyclase"/>
</dbReference>
<keyword evidence="7" id="KW-0547">Nucleotide-binding</keyword>
<dbReference type="GO" id="GO:0046872">
    <property type="term" value="F:metal ion binding"/>
    <property type="evidence" value="ECO:0007669"/>
    <property type="project" value="UniProtKB-KW"/>
</dbReference>
<proteinExistence type="predicted"/>
<feature type="region of interest" description="Disordered" evidence="16">
    <location>
        <begin position="596"/>
        <end position="616"/>
    </location>
</feature>
<sequence>MVSTRTISIRDTPHRVFVSPSVFGRRLAVCRWRKPPRGIETACVQLTSPFNMRVMYDDKLTFNIIESTSQTVGRSTDEIWEMFGESFFDFCEESGYDKILRNLDALHDHLATIYPRMRSASFRCIQRHKDGDLILHYYSQRKGMEYMVIGLVKAVARRLENKEVDVEIMTSPDAHSADHVQFLVKEKTPRTNDTSHSNSDDVDAPESLSNEHDALGLLSNEPRISPATFCRAFPFHVMFNRELRIIQTGFSIARVVPELQDRTFSFADIFSVVRPSVDVTFDGIVARANTVFVVRVRGRTATSSRAALGDEFPLGRCRCNSTSEDPEVIDGRQIRLKGLQDLSRSGLSLADVPIHDSTRDLFLLSEQFRAEYELTQRLQTYRELEAEKEVNDNLVYSILPPSVANRLREGEPVEAVKYSAVTILFSGVCDFNAFCANNAPMKVETVGDKYMLASGLPEKNSVHAKSIALVALDMLDIGQEVTVDDHPVKITIGVHSGEVVAGVVGQMLPHYAVFGSTVCLASRMESTSRPDHVNISEATYSLLNSPANYDPQFSFEDRGHVSIKGSRGPMRCYFLSRSQQLLPAKTLLESELKMTSHSFDRTSQPTDATGTSTIMS</sequence>
<evidence type="ECO:0000256" key="10">
    <source>
        <dbReference type="ARBA" id="ARBA00023239"/>
    </source>
</evidence>
<dbReference type="Pfam" id="PF00211">
    <property type="entry name" value="Guanylate_cyc"/>
    <property type="match status" value="1"/>
</dbReference>
<dbReference type="EC" id="4.6.1.2" evidence="3"/>
<dbReference type="GO" id="GO:0004383">
    <property type="term" value="F:guanylate cyclase activity"/>
    <property type="evidence" value="ECO:0007669"/>
    <property type="project" value="UniProtKB-EC"/>
</dbReference>
<dbReference type="SUPFAM" id="SSF111126">
    <property type="entry name" value="Ligand-binding domain in the NO signalling and Golgi transport"/>
    <property type="match status" value="1"/>
</dbReference>
<protein>
    <recommendedName>
        <fullName evidence="13">Guanylate cyclase soluble subunit beta-1</fullName>
        <ecNumber evidence="3">4.6.1.2</ecNumber>
    </recommendedName>
    <alternativeName>
        <fullName evidence="14">Guanylate cyclase soluble subunit beta-3</fullName>
    </alternativeName>
    <alternativeName>
        <fullName evidence="15">Soluble guanylate cyclase small subunit</fullName>
    </alternativeName>
</protein>
<reference evidence="18" key="1">
    <citation type="journal article" date="2023" name="Mol. Biol. Evol.">
        <title>Third-Generation Sequencing Reveals the Adaptive Role of the Epigenome in Three Deep-Sea Polychaetes.</title>
        <authorList>
            <person name="Perez M."/>
            <person name="Aroh O."/>
            <person name="Sun Y."/>
            <person name="Lan Y."/>
            <person name="Juniper S.K."/>
            <person name="Young C.R."/>
            <person name="Angers B."/>
            <person name="Qian P.Y."/>
        </authorList>
    </citation>
    <scope>NUCLEOTIDE SEQUENCE</scope>
    <source>
        <strain evidence="18">R07B-5</strain>
    </source>
</reference>
<dbReference type="GO" id="GO:0070482">
    <property type="term" value="P:response to oxygen levels"/>
    <property type="evidence" value="ECO:0007669"/>
    <property type="project" value="TreeGrafter"/>
</dbReference>
<organism evidence="18 19">
    <name type="scientific">Ridgeia piscesae</name>
    <name type="common">Tubeworm</name>
    <dbReference type="NCBI Taxonomy" id="27915"/>
    <lineage>
        <taxon>Eukaryota</taxon>
        <taxon>Metazoa</taxon>
        <taxon>Spiralia</taxon>
        <taxon>Lophotrochozoa</taxon>
        <taxon>Annelida</taxon>
        <taxon>Polychaeta</taxon>
        <taxon>Sedentaria</taxon>
        <taxon>Canalipalpata</taxon>
        <taxon>Sabellida</taxon>
        <taxon>Siboglinidae</taxon>
        <taxon>Ridgeia</taxon>
    </lineage>
</organism>
<dbReference type="GO" id="GO:0020037">
    <property type="term" value="F:heme binding"/>
    <property type="evidence" value="ECO:0007669"/>
    <property type="project" value="InterPro"/>
</dbReference>
<evidence type="ECO:0000256" key="2">
    <source>
        <dbReference type="ARBA" id="ARBA00004496"/>
    </source>
</evidence>
<evidence type="ECO:0000256" key="9">
    <source>
        <dbReference type="ARBA" id="ARBA00023134"/>
    </source>
</evidence>
<evidence type="ECO:0000313" key="18">
    <source>
        <dbReference type="EMBL" id="KAK2188586.1"/>
    </source>
</evidence>
<evidence type="ECO:0000256" key="11">
    <source>
        <dbReference type="ARBA" id="ARBA00023293"/>
    </source>
</evidence>
<name>A0AAD9UGR6_RIDPI</name>
<comment type="cofactor">
    <cofactor evidence="1">
        <name>heme</name>
        <dbReference type="ChEBI" id="CHEBI:30413"/>
    </cofactor>
</comment>
<dbReference type="Gene3D" id="3.90.1520.10">
    <property type="entry name" value="H-NOX domain"/>
    <property type="match status" value="1"/>
</dbReference>